<evidence type="ECO:0000313" key="3">
    <source>
        <dbReference type="Proteomes" id="UP001597469"/>
    </source>
</evidence>
<evidence type="ECO:0008006" key="4">
    <source>
        <dbReference type="Google" id="ProtNLM"/>
    </source>
</evidence>
<organism evidence="2 3">
    <name type="scientific">Spirosoma soli</name>
    <dbReference type="NCBI Taxonomy" id="1770529"/>
    <lineage>
        <taxon>Bacteria</taxon>
        <taxon>Pseudomonadati</taxon>
        <taxon>Bacteroidota</taxon>
        <taxon>Cytophagia</taxon>
        <taxon>Cytophagales</taxon>
        <taxon>Cytophagaceae</taxon>
        <taxon>Spirosoma</taxon>
    </lineage>
</organism>
<dbReference type="PROSITE" id="PS51257">
    <property type="entry name" value="PROKAR_LIPOPROTEIN"/>
    <property type="match status" value="1"/>
</dbReference>
<name>A0ABW5M662_9BACT</name>
<dbReference type="RefSeq" id="WP_381524123.1">
    <property type="nucleotide sequence ID" value="NZ_JBHULN010000009.1"/>
</dbReference>
<keyword evidence="3" id="KW-1185">Reference proteome</keyword>
<accession>A0ABW5M662</accession>
<evidence type="ECO:0000313" key="2">
    <source>
        <dbReference type="EMBL" id="MFD2572057.1"/>
    </source>
</evidence>
<protein>
    <recommendedName>
        <fullName evidence="4">Lipocalin-like domain-containing protein</fullName>
    </recommendedName>
</protein>
<sequence length="143" mass="15181">MKSFFPLYRSLLMALFVAASLTACKKDNEPAPDVATRVAGTYTFSELTYGGRTVPASQTNLKGNVTVTRQTASTISMALDITSKSDDEPFLVGSVDDIAVTDAGNGDVEFKADSDKIARASGNKLIINGTDDNDVDFTITATK</sequence>
<dbReference type="Proteomes" id="UP001597469">
    <property type="component" value="Unassembled WGS sequence"/>
</dbReference>
<dbReference type="EMBL" id="JBHULN010000009">
    <property type="protein sequence ID" value="MFD2572057.1"/>
    <property type="molecule type" value="Genomic_DNA"/>
</dbReference>
<feature type="chain" id="PRO_5046755118" description="Lipocalin-like domain-containing protein" evidence="1">
    <location>
        <begin position="26"/>
        <end position="143"/>
    </location>
</feature>
<proteinExistence type="predicted"/>
<reference evidence="3" key="1">
    <citation type="journal article" date="2019" name="Int. J. Syst. Evol. Microbiol.">
        <title>The Global Catalogue of Microorganisms (GCM) 10K type strain sequencing project: providing services to taxonomists for standard genome sequencing and annotation.</title>
        <authorList>
            <consortium name="The Broad Institute Genomics Platform"/>
            <consortium name="The Broad Institute Genome Sequencing Center for Infectious Disease"/>
            <person name="Wu L."/>
            <person name="Ma J."/>
        </authorList>
    </citation>
    <scope>NUCLEOTIDE SEQUENCE [LARGE SCALE GENOMIC DNA]</scope>
    <source>
        <strain evidence="3">KCTC 42805</strain>
    </source>
</reference>
<gene>
    <name evidence="2" type="ORF">ACFSUS_15540</name>
</gene>
<feature type="signal peptide" evidence="1">
    <location>
        <begin position="1"/>
        <end position="25"/>
    </location>
</feature>
<keyword evidence="1" id="KW-0732">Signal</keyword>
<evidence type="ECO:0000256" key="1">
    <source>
        <dbReference type="SAM" id="SignalP"/>
    </source>
</evidence>
<comment type="caution">
    <text evidence="2">The sequence shown here is derived from an EMBL/GenBank/DDBJ whole genome shotgun (WGS) entry which is preliminary data.</text>
</comment>